<dbReference type="EMBL" id="MU253740">
    <property type="protein sequence ID" value="KAG9249026.1"/>
    <property type="molecule type" value="Genomic_DNA"/>
</dbReference>
<feature type="compositionally biased region" description="Polar residues" evidence="1">
    <location>
        <begin position="20"/>
        <end position="35"/>
    </location>
</feature>
<organism evidence="2 3">
    <name type="scientific">Calycina marina</name>
    <dbReference type="NCBI Taxonomy" id="1763456"/>
    <lineage>
        <taxon>Eukaryota</taxon>
        <taxon>Fungi</taxon>
        <taxon>Dikarya</taxon>
        <taxon>Ascomycota</taxon>
        <taxon>Pezizomycotina</taxon>
        <taxon>Leotiomycetes</taxon>
        <taxon>Helotiales</taxon>
        <taxon>Pezizellaceae</taxon>
        <taxon>Calycina</taxon>
    </lineage>
</organism>
<proteinExistence type="predicted"/>
<sequence length="153" mass="17405">MSTTNDRERSASPRPRRSHTLQTPKPLTARQQDAQARNKDPYSEPDSPQWQGNWNPSSNAFARYDASGMDSYESQALRRKAAIVLDNPELLMMYALARNDSIPGTRYYFAQISTGYLTSADLENAEDLEKQDKEEEKQKAGKSTAKRYNIPEI</sequence>
<evidence type="ECO:0000313" key="2">
    <source>
        <dbReference type="EMBL" id="KAG9249026.1"/>
    </source>
</evidence>
<comment type="caution">
    <text evidence="2">The sequence shown here is derived from an EMBL/GenBank/DDBJ whole genome shotgun (WGS) entry which is preliminary data.</text>
</comment>
<gene>
    <name evidence="2" type="ORF">BJ878DRAFT_537792</name>
</gene>
<evidence type="ECO:0000313" key="3">
    <source>
        <dbReference type="Proteomes" id="UP000887226"/>
    </source>
</evidence>
<feature type="region of interest" description="Disordered" evidence="1">
    <location>
        <begin position="1"/>
        <end position="61"/>
    </location>
</feature>
<dbReference type="AlphaFoldDB" id="A0A9P7ZBU4"/>
<feature type="compositionally biased region" description="Basic and acidic residues" evidence="1">
    <location>
        <begin position="127"/>
        <end position="139"/>
    </location>
</feature>
<reference evidence="2" key="1">
    <citation type="journal article" date="2021" name="IMA Fungus">
        <title>Genomic characterization of three marine fungi, including Emericellopsis atlantica sp. nov. with signatures of a generalist lifestyle and marine biomass degradation.</title>
        <authorList>
            <person name="Hagestad O.C."/>
            <person name="Hou L."/>
            <person name="Andersen J.H."/>
            <person name="Hansen E.H."/>
            <person name="Altermark B."/>
            <person name="Li C."/>
            <person name="Kuhnert E."/>
            <person name="Cox R.J."/>
            <person name="Crous P.W."/>
            <person name="Spatafora J.W."/>
            <person name="Lail K."/>
            <person name="Amirebrahimi M."/>
            <person name="Lipzen A."/>
            <person name="Pangilinan J."/>
            <person name="Andreopoulos W."/>
            <person name="Hayes R.D."/>
            <person name="Ng V."/>
            <person name="Grigoriev I.V."/>
            <person name="Jackson S.A."/>
            <person name="Sutton T.D.S."/>
            <person name="Dobson A.D.W."/>
            <person name="Rama T."/>
        </authorList>
    </citation>
    <scope>NUCLEOTIDE SEQUENCE</scope>
    <source>
        <strain evidence="2">TRa3180A</strain>
    </source>
</reference>
<feature type="compositionally biased region" description="Polar residues" evidence="1">
    <location>
        <begin position="46"/>
        <end position="60"/>
    </location>
</feature>
<protein>
    <submittedName>
        <fullName evidence="2">Uncharacterized protein</fullName>
    </submittedName>
</protein>
<feature type="compositionally biased region" description="Basic and acidic residues" evidence="1">
    <location>
        <begin position="1"/>
        <end position="11"/>
    </location>
</feature>
<evidence type="ECO:0000256" key="1">
    <source>
        <dbReference type="SAM" id="MobiDB-lite"/>
    </source>
</evidence>
<feature type="region of interest" description="Disordered" evidence="1">
    <location>
        <begin position="127"/>
        <end position="153"/>
    </location>
</feature>
<dbReference type="OrthoDB" id="5372011at2759"/>
<keyword evidence="3" id="KW-1185">Reference proteome</keyword>
<name>A0A9P7ZBU4_9HELO</name>
<dbReference type="Proteomes" id="UP000887226">
    <property type="component" value="Unassembled WGS sequence"/>
</dbReference>
<accession>A0A9P7ZBU4</accession>